<feature type="domain" description="Phage tail tape measure protein" evidence="2">
    <location>
        <begin position="122"/>
        <end position="327"/>
    </location>
</feature>
<organism evidence="3 4">
    <name type="scientific">Anaerosporobacter mobilis DSM 15930</name>
    <dbReference type="NCBI Taxonomy" id="1120996"/>
    <lineage>
        <taxon>Bacteria</taxon>
        <taxon>Bacillati</taxon>
        <taxon>Bacillota</taxon>
        <taxon>Clostridia</taxon>
        <taxon>Lachnospirales</taxon>
        <taxon>Lachnospiraceae</taxon>
        <taxon>Anaerosporobacter</taxon>
    </lineage>
</organism>
<evidence type="ECO:0000313" key="3">
    <source>
        <dbReference type="EMBL" id="SHM81846.1"/>
    </source>
</evidence>
<gene>
    <name evidence="3" type="ORF">SAMN02746066_03411</name>
</gene>
<dbReference type="PANTHER" id="PTHR37813">
    <property type="entry name" value="FELS-2 PROPHAGE PROTEIN"/>
    <property type="match status" value="1"/>
</dbReference>
<dbReference type="Proteomes" id="UP000184038">
    <property type="component" value="Unassembled WGS sequence"/>
</dbReference>
<protein>
    <submittedName>
        <fullName evidence="3">Phage tail tape measure protein, TP901 family, core region</fullName>
    </submittedName>
</protein>
<dbReference type="Pfam" id="PF10145">
    <property type="entry name" value="PhageMin_Tail"/>
    <property type="match status" value="1"/>
</dbReference>
<dbReference type="RefSeq" id="WP_073289609.1">
    <property type="nucleotide sequence ID" value="NZ_FRCP01000018.1"/>
</dbReference>
<evidence type="ECO:0000256" key="1">
    <source>
        <dbReference type="ARBA" id="ARBA00022612"/>
    </source>
</evidence>
<name>A0A1M7LVQ0_9FIRM</name>
<dbReference type="OrthoDB" id="28713at2"/>
<proteinExistence type="predicted"/>
<sequence>MASKENELAIKIAGKIEKSFYNSTKLTKKELDNMVKHSNTVSKGFRQQFNEGFDQVSAGFDSMSKKAKVVFNAVGKAAKLAGIAVAAVTGASIMVGASFEEQMSTVKSISGATGTEFKALTDKAQEMGQKTKFSATEAGQAMEYMGMAGWKASDMIDGVGGIMNLAAASGEDLAMVSDIVTDSLTAFGLKAKDSAHFADILASAATNSNTNVEMMGETFKYAAPVAGALGYSAEDTAVAIGLMANSGIKASQAGTSLRKIFTATTSGIEVAGKAFAEAGKQTGKFHVETVNADGSMRELNEIIVDLRIAFSELTESEKAQEAEAIAGKTAMSGLLAIVNASDSDYQKLTESINNCTGAAEEMAAIRLDNLKGDAELLTSNLESMGIEIYKGLNEPLREVTQSASGFIEKMTTNMQRTNVVSELSNSFVAKLPTAKRYLKEFKTEFFDFADPFMDFGKWLIKNPNVVISTLAGIGSVIATYKVAKGVKSVATSFASLAGILTNPFAASITAVGLAIGGTVGIATYIKNLNNELKKENLAEHFGSISLSMEDLQEAAAHIINTGVLSKMQETLSEFDKKDTYFNSMNDAIAEINKANWKVSIGMELTDAEKESYLANVTQFISDTQNTLLQDQYSMKLAMDIYTQDNAEGDKVKTAMNGYYSKLINTVQEEGKKLAKYSATAFEDGMLDIDEASVISDYMQKMADVTSQLSKAQFDAKLSAIQLNYSGDLTAESFQNLQSEIASQVEEMKKVALETYTSTTTSYFNAFNAGDMSKDLLDSAISQAKEQYLNDLKDIELKATDFQTDTIVQQYGEELSGKIPEFQKLVEDTMNSALERAELTGESLDVAWDTIITDSLMADYDGLDKSTQAAISQLFNLMKPSVESLEALKNQYRDAGLAIPDEINKALSDSTILGAISKNEEGLWGYIATQATKNPEYARVITTMQQGGSEIPKSVADAVENSTYLTTNAVNELYKSVQKNASSIFSKGINVNLPLQINANVTGNTQNTNNSKYGDKVYANAKGSIVMNPILTTFAEDGPEAAIPLDGSQNAINLWQTAGKMLGVYDDKVSAYSLANQKLNSKDTFGDLSNNVDHVANEESNYNNSNQILYSPNMNFNFNGGAPSKEDIIAATRQSEQDFEEKMDRYFAQKSRKGFKDFSFS</sequence>
<evidence type="ECO:0000259" key="2">
    <source>
        <dbReference type="Pfam" id="PF10145"/>
    </source>
</evidence>
<dbReference type="EMBL" id="FRCP01000018">
    <property type="protein sequence ID" value="SHM81846.1"/>
    <property type="molecule type" value="Genomic_DNA"/>
</dbReference>
<keyword evidence="4" id="KW-1185">Reference proteome</keyword>
<keyword evidence="1" id="KW-1188">Viral release from host cell</keyword>
<dbReference type="PANTHER" id="PTHR37813:SF1">
    <property type="entry name" value="FELS-2 PROPHAGE PROTEIN"/>
    <property type="match status" value="1"/>
</dbReference>
<evidence type="ECO:0000313" key="4">
    <source>
        <dbReference type="Proteomes" id="UP000184038"/>
    </source>
</evidence>
<dbReference type="NCBIfam" id="TIGR01760">
    <property type="entry name" value="tape_meas_TP901"/>
    <property type="match status" value="1"/>
</dbReference>
<dbReference type="InterPro" id="IPR010090">
    <property type="entry name" value="Phage_tape_meas"/>
</dbReference>
<accession>A0A1M7LVQ0</accession>
<dbReference type="STRING" id="1120996.SAMN02746066_03411"/>
<reference evidence="3 4" key="1">
    <citation type="submission" date="2016-11" db="EMBL/GenBank/DDBJ databases">
        <authorList>
            <person name="Jaros S."/>
            <person name="Januszkiewicz K."/>
            <person name="Wedrychowicz H."/>
        </authorList>
    </citation>
    <scope>NUCLEOTIDE SEQUENCE [LARGE SCALE GENOMIC DNA]</scope>
    <source>
        <strain evidence="3 4">DSM 15930</strain>
    </source>
</reference>
<dbReference type="AlphaFoldDB" id="A0A1M7LVQ0"/>